<evidence type="ECO:0000256" key="2">
    <source>
        <dbReference type="ARBA" id="ARBA00022695"/>
    </source>
</evidence>
<dbReference type="AlphaFoldDB" id="A0A3M4WB54"/>
<dbReference type="InterPro" id="IPR054790">
    <property type="entry name" value="MurU"/>
</dbReference>
<gene>
    <name evidence="5" type="ORF">ALP84_03683</name>
    <name evidence="4" type="ORF">PSCICP_24440</name>
</gene>
<dbReference type="InterPro" id="IPR005835">
    <property type="entry name" value="NTP_transferase_dom"/>
</dbReference>
<evidence type="ECO:0000256" key="1">
    <source>
        <dbReference type="ARBA" id="ARBA00022679"/>
    </source>
</evidence>
<organism evidence="5 6">
    <name type="scientific">Pseudomonas cichorii</name>
    <dbReference type="NCBI Taxonomy" id="36746"/>
    <lineage>
        <taxon>Bacteria</taxon>
        <taxon>Pseudomonadati</taxon>
        <taxon>Pseudomonadota</taxon>
        <taxon>Gammaproteobacteria</taxon>
        <taxon>Pseudomonadales</taxon>
        <taxon>Pseudomonadaceae</taxon>
        <taxon>Pseudomonas</taxon>
    </lineage>
</organism>
<keyword evidence="7" id="KW-1185">Reference proteome</keyword>
<dbReference type="InterPro" id="IPR050065">
    <property type="entry name" value="GlmU-like"/>
</dbReference>
<dbReference type="CDD" id="cd06422">
    <property type="entry name" value="NTP_transferase_like_1"/>
    <property type="match status" value="1"/>
</dbReference>
<dbReference type="Gene3D" id="3.90.550.10">
    <property type="entry name" value="Spore Coat Polysaccharide Biosynthesis Protein SpsA, Chain A"/>
    <property type="match status" value="1"/>
</dbReference>
<dbReference type="GO" id="GO:0016779">
    <property type="term" value="F:nucleotidyltransferase activity"/>
    <property type="evidence" value="ECO:0007669"/>
    <property type="project" value="UniProtKB-KW"/>
</dbReference>
<dbReference type="Pfam" id="PF00483">
    <property type="entry name" value="NTP_transferase"/>
    <property type="match status" value="1"/>
</dbReference>
<reference evidence="4 7" key="2">
    <citation type="submission" date="2020-05" db="EMBL/GenBank/DDBJ databases">
        <title>Genetic diversity of Pseudomonas cichorii.</title>
        <authorList>
            <person name="Tani S."/>
            <person name="Yagi H."/>
            <person name="Hashimoto S."/>
            <person name="Iiyama K."/>
            <person name="Furuya N."/>
        </authorList>
    </citation>
    <scope>NUCLEOTIDE SEQUENCE [LARGE SCALE GENOMIC DNA]</scope>
    <source>
        <strain evidence="4 7">LMG 2162</strain>
    </source>
</reference>
<protein>
    <submittedName>
        <fullName evidence="4">Mannose-1-phosphate guanylyltransferase</fullName>
    </submittedName>
    <submittedName>
        <fullName evidence="5">Nucleotidyltransferase protein</fullName>
    </submittedName>
</protein>
<dbReference type="PANTHER" id="PTHR43584:SF8">
    <property type="entry name" value="N-ACETYLMURAMATE ALPHA-1-PHOSPHATE URIDYLYLTRANSFERASE"/>
    <property type="match status" value="1"/>
</dbReference>
<dbReference type="GeneID" id="93657333"/>
<feature type="domain" description="Nucleotidyl transferase" evidence="3">
    <location>
        <begin position="2"/>
        <end position="115"/>
    </location>
</feature>
<dbReference type="Proteomes" id="UP000614982">
    <property type="component" value="Unassembled WGS sequence"/>
</dbReference>
<dbReference type="SUPFAM" id="SSF53448">
    <property type="entry name" value="Nucleotide-diphospho-sugar transferases"/>
    <property type="match status" value="1"/>
</dbReference>
<dbReference type="InterPro" id="IPR029044">
    <property type="entry name" value="Nucleotide-diphossugar_trans"/>
</dbReference>
<proteinExistence type="predicted"/>
<comment type="caution">
    <text evidence="5">The sequence shown here is derived from an EMBL/GenBank/DDBJ whole genome shotgun (WGS) entry which is preliminary data.</text>
</comment>
<sequence>MKAMILAAGKGERMRPLTLHTPKPLVRAGGVPLIEYHLKALKEAGFHDLVINHAWLGQQIEDYLGDGQRWGVNIRYSPEGEPLETGGGIFRALPLLGDEPFVVVNGDIWTDYTFAGLRTPLTGLAHLVMIDNPAHHPTGDFALVDGLLQESSAEDVPRLTYSGIAILHPRLFAGCEAGAFKLAPLLRQAMAQGQVTGEHFRGIWIDVGTHERLGEVERLLSGTR</sequence>
<evidence type="ECO:0000313" key="6">
    <source>
        <dbReference type="Proteomes" id="UP000278332"/>
    </source>
</evidence>
<keyword evidence="1 5" id="KW-0808">Transferase</keyword>
<evidence type="ECO:0000313" key="7">
    <source>
        <dbReference type="Proteomes" id="UP000614982"/>
    </source>
</evidence>
<evidence type="ECO:0000313" key="4">
    <source>
        <dbReference type="EMBL" id="GFM92472.1"/>
    </source>
</evidence>
<dbReference type="EMBL" id="RBRY01000036">
    <property type="protein sequence ID" value="RMR61113.1"/>
    <property type="molecule type" value="Genomic_DNA"/>
</dbReference>
<dbReference type="OrthoDB" id="9788272at2"/>
<dbReference type="RefSeq" id="WP_025258347.1">
    <property type="nucleotide sequence ID" value="NZ_BLVX01000019.1"/>
</dbReference>
<dbReference type="PANTHER" id="PTHR43584">
    <property type="entry name" value="NUCLEOTIDYL TRANSFERASE"/>
    <property type="match status" value="1"/>
</dbReference>
<dbReference type="EMBL" id="BLWA01000005">
    <property type="protein sequence ID" value="GFM92472.1"/>
    <property type="molecule type" value="Genomic_DNA"/>
</dbReference>
<evidence type="ECO:0000259" key="3">
    <source>
        <dbReference type="Pfam" id="PF00483"/>
    </source>
</evidence>
<accession>A0A3M4WB54</accession>
<reference evidence="5 6" key="1">
    <citation type="submission" date="2018-08" db="EMBL/GenBank/DDBJ databases">
        <title>Recombination of ecologically and evolutionarily significant loci maintains genetic cohesion in the Pseudomonas syringae species complex.</title>
        <authorList>
            <person name="Dillon M."/>
            <person name="Thakur S."/>
            <person name="Almeida R.N.D."/>
            <person name="Weir B.S."/>
            <person name="Guttman D.S."/>
        </authorList>
    </citation>
    <scope>NUCLEOTIDE SEQUENCE [LARGE SCALE GENOMIC DNA]</scope>
    <source>
        <strain evidence="5 6">ICMP 6917</strain>
    </source>
</reference>
<dbReference type="NCBIfam" id="NF045761">
    <property type="entry name" value="NAMPUrTaseMurU"/>
    <property type="match status" value="1"/>
</dbReference>
<name>A0A3M4WB54_PSECI</name>
<dbReference type="Proteomes" id="UP000278332">
    <property type="component" value="Unassembled WGS sequence"/>
</dbReference>
<keyword evidence="2 4" id="KW-0548">Nucleotidyltransferase</keyword>
<evidence type="ECO:0000313" key="5">
    <source>
        <dbReference type="EMBL" id="RMR61113.1"/>
    </source>
</evidence>